<evidence type="ECO:0000256" key="5">
    <source>
        <dbReference type="ARBA" id="ARBA00022827"/>
    </source>
</evidence>
<dbReference type="Proteomes" id="UP000560081">
    <property type="component" value="Unassembled WGS sequence"/>
</dbReference>
<reference evidence="11 12" key="1">
    <citation type="submission" date="2020-08" db="EMBL/GenBank/DDBJ databases">
        <title>Sequencing the genomes of 1000 actinobacteria strains.</title>
        <authorList>
            <person name="Klenk H.-P."/>
        </authorList>
    </citation>
    <scope>NUCLEOTIDE SEQUENCE [LARGE SCALE GENOMIC DNA]</scope>
    <source>
        <strain evidence="11 12">DSM 19079</strain>
    </source>
</reference>
<dbReference type="OrthoDB" id="9808049at2"/>
<dbReference type="PIRSF" id="PIRSF000332">
    <property type="entry name" value="FMO"/>
    <property type="match status" value="1"/>
</dbReference>
<evidence type="ECO:0000256" key="1">
    <source>
        <dbReference type="ARBA" id="ARBA00001974"/>
    </source>
</evidence>
<evidence type="ECO:0000256" key="9">
    <source>
        <dbReference type="ARBA" id="ARBA00034528"/>
    </source>
</evidence>
<dbReference type="PANTHER" id="PTHR23023">
    <property type="entry name" value="DIMETHYLANILINE MONOOXYGENASE"/>
    <property type="match status" value="1"/>
</dbReference>
<organism evidence="11 12">
    <name type="scientific">Micrococcus flavus</name>
    <dbReference type="NCBI Taxonomy" id="384602"/>
    <lineage>
        <taxon>Bacteria</taxon>
        <taxon>Bacillati</taxon>
        <taxon>Actinomycetota</taxon>
        <taxon>Actinomycetes</taxon>
        <taxon>Micrococcales</taxon>
        <taxon>Micrococcaceae</taxon>
        <taxon>Micrococcus</taxon>
    </lineage>
</organism>
<dbReference type="InterPro" id="IPR000960">
    <property type="entry name" value="Flavin_mOase"/>
</dbReference>
<dbReference type="InterPro" id="IPR020946">
    <property type="entry name" value="Flavin_mOase-like"/>
</dbReference>
<comment type="similarity">
    <text evidence="3">Belongs to the FAD-binding monooxygenase family.</text>
</comment>
<evidence type="ECO:0000313" key="12">
    <source>
        <dbReference type="Proteomes" id="UP000560081"/>
    </source>
</evidence>
<dbReference type="InterPro" id="IPR050346">
    <property type="entry name" value="FMO-like"/>
</dbReference>
<dbReference type="SUPFAM" id="SSF51905">
    <property type="entry name" value="FAD/NAD(P)-binding domain"/>
    <property type="match status" value="2"/>
</dbReference>
<dbReference type="EC" id="1.14.13.148" evidence="9"/>
<evidence type="ECO:0000313" key="11">
    <source>
        <dbReference type="EMBL" id="MBB4881861.1"/>
    </source>
</evidence>
<dbReference type="FunFam" id="3.50.50.60:FF:000138">
    <property type="entry name" value="Flavin-containing monooxygenase"/>
    <property type="match status" value="1"/>
</dbReference>
<keyword evidence="4" id="KW-0285">Flavoprotein</keyword>
<keyword evidence="12" id="KW-1185">Reference proteome</keyword>
<evidence type="ECO:0000256" key="4">
    <source>
        <dbReference type="ARBA" id="ARBA00022630"/>
    </source>
</evidence>
<evidence type="ECO:0000256" key="10">
    <source>
        <dbReference type="ARBA" id="ARBA00035159"/>
    </source>
</evidence>
<dbReference type="Gene3D" id="3.50.50.60">
    <property type="entry name" value="FAD/NAD(P)-binding domain"/>
    <property type="match status" value="2"/>
</dbReference>
<evidence type="ECO:0000256" key="7">
    <source>
        <dbReference type="ARBA" id="ARBA00023002"/>
    </source>
</evidence>
<accession>A0A4Y8X2S2</accession>
<keyword evidence="5" id="KW-0274">FAD</keyword>
<dbReference type="Pfam" id="PF00743">
    <property type="entry name" value="FMO-like"/>
    <property type="match status" value="1"/>
</dbReference>
<comment type="cofactor">
    <cofactor evidence="1">
        <name>FAD</name>
        <dbReference type="ChEBI" id="CHEBI:57692"/>
    </cofactor>
</comment>
<comment type="caution">
    <text evidence="11">The sequence shown here is derived from an EMBL/GenBank/DDBJ whole genome shotgun (WGS) entry which is preliminary data.</text>
</comment>
<dbReference type="GO" id="GO:0034899">
    <property type="term" value="F:trimethylamine monooxygenase activity"/>
    <property type="evidence" value="ECO:0007669"/>
    <property type="project" value="UniProtKB-EC"/>
</dbReference>
<dbReference type="RefSeq" id="WP_135029358.1">
    <property type="nucleotide sequence ID" value="NZ_BMLA01000003.1"/>
</dbReference>
<dbReference type="GO" id="GO:0050660">
    <property type="term" value="F:flavin adenine dinucleotide binding"/>
    <property type="evidence" value="ECO:0007669"/>
    <property type="project" value="InterPro"/>
</dbReference>
<protein>
    <recommendedName>
        <fullName evidence="10">Trimethylamine monooxygenase</fullName>
        <ecNumber evidence="9">1.14.13.148</ecNumber>
    </recommendedName>
</protein>
<dbReference type="AlphaFoldDB" id="A0A4Y8X2S2"/>
<gene>
    <name evidence="11" type="ORF">BJ976_000212</name>
</gene>
<dbReference type="EMBL" id="JACHMC010000001">
    <property type="protein sequence ID" value="MBB4881861.1"/>
    <property type="molecule type" value="Genomic_DNA"/>
</dbReference>
<evidence type="ECO:0000256" key="8">
    <source>
        <dbReference type="ARBA" id="ARBA00023033"/>
    </source>
</evidence>
<keyword evidence="8 11" id="KW-0503">Monooxygenase</keyword>
<proteinExistence type="inferred from homology"/>
<name>A0A4Y8X2S2_9MICC</name>
<comment type="similarity">
    <text evidence="2">Belongs to the FMO family.</text>
</comment>
<evidence type="ECO:0000256" key="2">
    <source>
        <dbReference type="ARBA" id="ARBA00009183"/>
    </source>
</evidence>
<dbReference type="GO" id="GO:0004499">
    <property type="term" value="F:N,N-dimethylaniline monooxygenase activity"/>
    <property type="evidence" value="ECO:0007669"/>
    <property type="project" value="InterPro"/>
</dbReference>
<sequence length="450" mass="50328">MRERVALIGAGPSGMSLLRALALAEDAGAAVPEVVAFERQDDWGGQWNLDWRTGADRHGEPVHSAMYRDLWINGPKECMEYPDYPFDAHFGRAVSSYLPREAMRDYIVGRVAEVAGRIRPEIRFATAVRWVQPLEGGGFAVTSEDLVTREAVTERFDRVVVATGHFHTPHLPSWPGVETFPGQVQHAHDYRSPEPYTGRRVLVVGSSYSGQDLALQLHRAGAAHVTTAYRARPQDIAWPAGMDEAPEVQGFDGAEVTFADGSTAEYDAVLLCTGYRHHYPFLPRELALAGPNLLAPFGLWKGVVWHADPRVLYLGATQQLFTLTLLDAQAFFARDVLLGRVPVPDEEERRADMDAWFERMTRIDGPPAALAYQGAYIQDLSSHTDCPEVDVEAVARTFLEMRDARIEDVRTFRDRRHRSTVTGTLAAAHPVPWMDRPDDSLEEYLHRFPA</sequence>
<evidence type="ECO:0000256" key="6">
    <source>
        <dbReference type="ARBA" id="ARBA00022857"/>
    </source>
</evidence>
<dbReference type="GO" id="GO:0050661">
    <property type="term" value="F:NADP binding"/>
    <property type="evidence" value="ECO:0007669"/>
    <property type="project" value="InterPro"/>
</dbReference>
<keyword evidence="7 11" id="KW-0560">Oxidoreductase</keyword>
<dbReference type="InterPro" id="IPR036188">
    <property type="entry name" value="FAD/NAD-bd_sf"/>
</dbReference>
<evidence type="ECO:0000256" key="3">
    <source>
        <dbReference type="ARBA" id="ARBA00010139"/>
    </source>
</evidence>
<keyword evidence="6" id="KW-0521">NADP</keyword>